<evidence type="ECO:0000313" key="3">
    <source>
        <dbReference type="Proteomes" id="UP000031516"/>
    </source>
</evidence>
<sequence>MTETQWKNGTVENVAKSPPAVFISEDLERKSSTISNTSSISTQEDSLNDQVSFAIGSARKMLSALDSSQATNSNSSTNGKSDSNTEDAKSDISLDHKKDLNNDVTATIEHLVTAVTKSQERAKQLTLKNMFLVQNLNELQSGFRVEQNLAKQQFESMKYNLMIQKADLQRQLEGSSVKITKYRETIMSKNKEINRLSRLLNQSQVYNSRLSRPGSVPSASVRKPYISRQLHSSDSNMLNTLGILATKVLKEEQNPPHDNEHVCALQSPLLEDKPENMDNTESDISHDSTQLVNSSQQFNNTPNSTTANIITSVASPPANQHLPSLSSVSDIRPDAHFVKIEGTSNPKLEHRELPTLHLTRPDLPNGAVLPKLRSFNTADGTVKNVM</sequence>
<evidence type="ECO:0000313" key="2">
    <source>
        <dbReference type="EMBL" id="CDO95087.1"/>
    </source>
</evidence>
<accession>A0A0A8LA24</accession>
<dbReference type="Proteomes" id="UP000031516">
    <property type="component" value="Unassembled WGS sequence"/>
</dbReference>
<dbReference type="OrthoDB" id="3981131at2759"/>
<name>A0A0A8LA24_9SACH</name>
<comment type="caution">
    <text evidence="2">The sequence shown here is derived from an EMBL/GenBank/DDBJ whole genome shotgun (WGS) entry which is preliminary data.</text>
</comment>
<reference evidence="2 3" key="1">
    <citation type="submission" date="2014-03" db="EMBL/GenBank/DDBJ databases">
        <title>The genome of Kluyveromyces dobzhanskii.</title>
        <authorList>
            <person name="Nystedt B."/>
            <person name="Astrom S."/>
        </authorList>
    </citation>
    <scope>NUCLEOTIDE SEQUENCE [LARGE SCALE GENOMIC DNA]</scope>
    <source>
        <strain evidence="2 3">CBS 2104</strain>
    </source>
</reference>
<gene>
    <name evidence="2" type="ORF">KLDO_g3335</name>
</gene>
<keyword evidence="3" id="KW-1185">Reference proteome</keyword>
<protein>
    <submittedName>
        <fullName evidence="2">WGS project CCBQ000000000 data, contig 00011</fullName>
    </submittedName>
</protein>
<organism evidence="2 3">
    <name type="scientific">Kluyveromyces dobzhanskii CBS 2104</name>
    <dbReference type="NCBI Taxonomy" id="1427455"/>
    <lineage>
        <taxon>Eukaryota</taxon>
        <taxon>Fungi</taxon>
        <taxon>Dikarya</taxon>
        <taxon>Ascomycota</taxon>
        <taxon>Saccharomycotina</taxon>
        <taxon>Saccharomycetes</taxon>
        <taxon>Saccharomycetales</taxon>
        <taxon>Saccharomycetaceae</taxon>
        <taxon>Kluyveromyces</taxon>
    </lineage>
</organism>
<evidence type="ECO:0000256" key="1">
    <source>
        <dbReference type="SAM" id="MobiDB-lite"/>
    </source>
</evidence>
<proteinExistence type="predicted"/>
<dbReference type="EMBL" id="CCBQ010000042">
    <property type="protein sequence ID" value="CDO95087.1"/>
    <property type="molecule type" value="Genomic_DNA"/>
</dbReference>
<dbReference type="AlphaFoldDB" id="A0A0A8LA24"/>
<feature type="region of interest" description="Disordered" evidence="1">
    <location>
        <begin position="65"/>
        <end position="94"/>
    </location>
</feature>